<evidence type="ECO:0000256" key="14">
    <source>
        <dbReference type="PROSITE-ProRule" id="PRU00175"/>
    </source>
</evidence>
<dbReference type="EC" id="2.3.2.27" evidence="4"/>
<dbReference type="EMBL" id="LDAU01000068">
    <property type="protein sequence ID" value="KRX08224.1"/>
    <property type="molecule type" value="Genomic_DNA"/>
</dbReference>
<dbReference type="GO" id="GO:0012505">
    <property type="term" value="C:endomembrane system"/>
    <property type="evidence" value="ECO:0007669"/>
    <property type="project" value="UniProtKB-SubCell"/>
</dbReference>
<evidence type="ECO:0000256" key="5">
    <source>
        <dbReference type="ARBA" id="ARBA00022679"/>
    </source>
</evidence>
<accession>A0A0V0R1S9</accession>
<feature type="compositionally biased region" description="Basic and acidic residues" evidence="15">
    <location>
        <begin position="104"/>
        <end position="118"/>
    </location>
</feature>
<evidence type="ECO:0000256" key="1">
    <source>
        <dbReference type="ARBA" id="ARBA00000900"/>
    </source>
</evidence>
<feature type="transmembrane region" description="Helical" evidence="16">
    <location>
        <begin position="375"/>
        <end position="395"/>
    </location>
</feature>
<keyword evidence="6 16" id="KW-0812">Transmembrane</keyword>
<comment type="caution">
    <text evidence="18">The sequence shown here is derived from an EMBL/GenBank/DDBJ whole genome shotgun (WGS) entry which is preliminary data.</text>
</comment>
<dbReference type="InterPro" id="IPR050731">
    <property type="entry name" value="HRD1_E3_ubiq-ligases"/>
</dbReference>
<feature type="region of interest" description="Disordered" evidence="15">
    <location>
        <begin position="104"/>
        <end position="133"/>
    </location>
</feature>
<evidence type="ECO:0000256" key="12">
    <source>
        <dbReference type="ARBA" id="ARBA00022989"/>
    </source>
</evidence>
<evidence type="ECO:0000256" key="10">
    <source>
        <dbReference type="ARBA" id="ARBA00022786"/>
    </source>
</evidence>
<evidence type="ECO:0000259" key="17">
    <source>
        <dbReference type="PROSITE" id="PS50089"/>
    </source>
</evidence>
<name>A0A0V0R1S9_PSEPJ</name>
<feature type="transmembrane region" description="Helical" evidence="16">
    <location>
        <begin position="336"/>
        <end position="355"/>
    </location>
</feature>
<dbReference type="InterPro" id="IPR013083">
    <property type="entry name" value="Znf_RING/FYVE/PHD"/>
</dbReference>
<evidence type="ECO:0000256" key="9">
    <source>
        <dbReference type="ARBA" id="ARBA00022771"/>
    </source>
</evidence>
<keyword evidence="19" id="KW-1185">Reference proteome</keyword>
<dbReference type="SMART" id="SM00184">
    <property type="entry name" value="RING"/>
    <property type="match status" value="1"/>
</dbReference>
<feature type="transmembrane region" description="Helical" evidence="16">
    <location>
        <begin position="445"/>
        <end position="465"/>
    </location>
</feature>
<keyword evidence="9 14" id="KW-0863">Zinc-finger</keyword>
<sequence length="661" mass="78818">MMIDDNMIQDYRQQRARRAYIICIMLFFSISIMNMFGGQEYKKQTSQRISTQNLNDKSYIDLIQLLQLYDPSLNKNLNNIQQSYQTIPFELPSQYLNLNFQKQNSKEDGETKNEEEKKNNKKNTNQINGINDQQDFQINQSNESTQNNKTYQNPFLSQYEKYMTDQQKQQYQINLEFLKKTMKIQKLTHDDIIYYLFKKLSQQNLVGKWEYKENSQLEDNYSFPNNDFKFKNQQGLQNIEVQQVLGQQKLEVTFETYDGNYIDLDRLQFQLDITPNLNTKHTQTENFDFNFNTKNFPFYFEKEYPQLGIGIECQANNFKIQIIVDKIGKADFWKQAISYSLLIAFLALLQLYGILKVLKNIINNPQDSARYSLEAISAVFIWDGMFAGSHILFSIKNFDIFQYLMPPSVLFMVLWVIFERILMLQIWKLNNHAILENETLFRKQLMVFHLKIYFIMCVLIILGQYVIFIDFLFISINLITLFQIFNIAYKGQQQRIDQHFIWCVILPRSIIPLYLRGCPYNIFHLEPSFFVTFSILVLIFLQVLVLYAQQYLGPRFFIPDILQPNKFNYFMKIPQMNDIEQGIDQEFAEDCTICFTPLYQQPGIDMNSDNSQNNQFYRRLRRKKNQIMRTPCNHKFHIICLSNWMNIKMECPSCRSKLPPI</sequence>
<evidence type="ECO:0000256" key="16">
    <source>
        <dbReference type="SAM" id="Phobius"/>
    </source>
</evidence>
<feature type="transmembrane region" description="Helical" evidence="16">
    <location>
        <begin position="529"/>
        <end position="548"/>
    </location>
</feature>
<reference evidence="18 19" key="1">
    <citation type="journal article" date="2015" name="Sci. Rep.">
        <title>Genome of the facultative scuticociliatosis pathogen Pseudocohnilembus persalinus provides insight into its virulence through horizontal gene transfer.</title>
        <authorList>
            <person name="Xiong J."/>
            <person name="Wang G."/>
            <person name="Cheng J."/>
            <person name="Tian M."/>
            <person name="Pan X."/>
            <person name="Warren A."/>
            <person name="Jiang C."/>
            <person name="Yuan D."/>
            <person name="Miao W."/>
        </authorList>
    </citation>
    <scope>NUCLEOTIDE SEQUENCE [LARGE SCALE GENOMIC DNA]</scope>
    <source>
        <strain evidence="18">36N120E</strain>
    </source>
</reference>
<organism evidence="18 19">
    <name type="scientific">Pseudocohnilembus persalinus</name>
    <name type="common">Ciliate</name>
    <dbReference type="NCBI Taxonomy" id="266149"/>
    <lineage>
        <taxon>Eukaryota</taxon>
        <taxon>Sar</taxon>
        <taxon>Alveolata</taxon>
        <taxon>Ciliophora</taxon>
        <taxon>Intramacronucleata</taxon>
        <taxon>Oligohymenophorea</taxon>
        <taxon>Scuticociliatia</taxon>
        <taxon>Philasterida</taxon>
        <taxon>Pseudocohnilembidae</taxon>
        <taxon>Pseudocohnilembus</taxon>
    </lineage>
</organism>
<dbReference type="InParanoid" id="A0A0V0R1S9"/>
<keyword evidence="5" id="KW-0808">Transferase</keyword>
<dbReference type="InterPro" id="IPR001841">
    <property type="entry name" value="Znf_RING"/>
</dbReference>
<dbReference type="GO" id="GO:0043161">
    <property type="term" value="P:proteasome-mediated ubiquitin-dependent protein catabolic process"/>
    <property type="evidence" value="ECO:0007669"/>
    <property type="project" value="TreeGrafter"/>
</dbReference>
<comment type="subcellular location">
    <subcellularLocation>
        <location evidence="2">Endomembrane system</location>
        <topology evidence="2">Multi-pass membrane protein</topology>
    </subcellularLocation>
</comment>
<keyword evidence="13 16" id="KW-0472">Membrane</keyword>
<evidence type="ECO:0000256" key="11">
    <source>
        <dbReference type="ARBA" id="ARBA00022833"/>
    </source>
</evidence>
<keyword evidence="10" id="KW-0833">Ubl conjugation pathway</keyword>
<dbReference type="OrthoDB" id="288306at2759"/>
<evidence type="ECO:0000256" key="13">
    <source>
        <dbReference type="ARBA" id="ARBA00023136"/>
    </source>
</evidence>
<feature type="domain" description="RING-type" evidence="17">
    <location>
        <begin position="591"/>
        <end position="655"/>
    </location>
</feature>
<dbReference type="GO" id="GO:0008270">
    <property type="term" value="F:zinc ion binding"/>
    <property type="evidence" value="ECO:0007669"/>
    <property type="project" value="UniProtKB-KW"/>
</dbReference>
<feature type="transmembrane region" description="Helical" evidence="16">
    <location>
        <begin position="401"/>
        <end position="424"/>
    </location>
</feature>
<dbReference type="Proteomes" id="UP000054937">
    <property type="component" value="Unassembled WGS sequence"/>
</dbReference>
<proteinExistence type="predicted"/>
<dbReference type="OMA" id="VIIMYCA"/>
<keyword evidence="7" id="KW-0479">Metal-binding</keyword>
<dbReference type="GO" id="GO:0061630">
    <property type="term" value="F:ubiquitin protein ligase activity"/>
    <property type="evidence" value="ECO:0007669"/>
    <property type="project" value="UniProtKB-EC"/>
</dbReference>
<gene>
    <name evidence="18" type="ORF">PPERSA_07704</name>
</gene>
<dbReference type="Pfam" id="PF11145">
    <property type="entry name" value="DUF2921"/>
    <property type="match status" value="1"/>
</dbReference>
<dbReference type="Pfam" id="PF13639">
    <property type="entry name" value="zf-RING_2"/>
    <property type="match status" value="1"/>
</dbReference>
<evidence type="ECO:0000256" key="2">
    <source>
        <dbReference type="ARBA" id="ARBA00004127"/>
    </source>
</evidence>
<feature type="transmembrane region" description="Helical" evidence="16">
    <location>
        <begin position="471"/>
        <end position="488"/>
    </location>
</feature>
<keyword evidence="11" id="KW-0862">Zinc</keyword>
<comment type="pathway">
    <text evidence="3">Protein modification; protein ubiquitination.</text>
</comment>
<evidence type="ECO:0000256" key="3">
    <source>
        <dbReference type="ARBA" id="ARBA00004906"/>
    </source>
</evidence>
<evidence type="ECO:0000313" key="19">
    <source>
        <dbReference type="Proteomes" id="UP000054937"/>
    </source>
</evidence>
<evidence type="ECO:0000313" key="18">
    <source>
        <dbReference type="EMBL" id="KRX08224.1"/>
    </source>
</evidence>
<evidence type="ECO:0000256" key="7">
    <source>
        <dbReference type="ARBA" id="ARBA00022723"/>
    </source>
</evidence>
<feature type="transmembrane region" description="Helical" evidence="16">
    <location>
        <begin position="20"/>
        <end position="38"/>
    </location>
</feature>
<dbReference type="AlphaFoldDB" id="A0A0V0R1S9"/>
<protein>
    <recommendedName>
        <fullName evidence="4">RING-type E3 ubiquitin transferase</fullName>
        <ecNumber evidence="4">2.3.2.27</ecNumber>
    </recommendedName>
</protein>
<dbReference type="InterPro" id="IPR021319">
    <property type="entry name" value="DUF2921"/>
</dbReference>
<evidence type="ECO:0000256" key="4">
    <source>
        <dbReference type="ARBA" id="ARBA00012483"/>
    </source>
</evidence>
<dbReference type="PANTHER" id="PTHR22763:SF162">
    <property type="entry name" value="TRANSMEMBRANE E3 UBIQUITIN-PROTEIN LIGASE 1"/>
    <property type="match status" value="1"/>
</dbReference>
<keyword evidence="12 16" id="KW-1133">Transmembrane helix</keyword>
<comment type="catalytic activity">
    <reaction evidence="1">
        <text>S-ubiquitinyl-[E2 ubiquitin-conjugating enzyme]-L-cysteine + [acceptor protein]-L-lysine = [E2 ubiquitin-conjugating enzyme]-L-cysteine + N(6)-ubiquitinyl-[acceptor protein]-L-lysine.</text>
        <dbReference type="EC" id="2.3.2.27"/>
    </reaction>
</comment>
<dbReference type="SUPFAM" id="SSF57850">
    <property type="entry name" value="RING/U-box"/>
    <property type="match status" value="1"/>
</dbReference>
<evidence type="ECO:0000256" key="8">
    <source>
        <dbReference type="ARBA" id="ARBA00022729"/>
    </source>
</evidence>
<evidence type="ECO:0000256" key="15">
    <source>
        <dbReference type="SAM" id="MobiDB-lite"/>
    </source>
</evidence>
<keyword evidence="8" id="KW-0732">Signal</keyword>
<dbReference type="Gene3D" id="3.30.40.10">
    <property type="entry name" value="Zinc/RING finger domain, C3HC4 (zinc finger)"/>
    <property type="match status" value="1"/>
</dbReference>
<dbReference type="PANTHER" id="PTHR22763">
    <property type="entry name" value="RING ZINC FINGER PROTEIN"/>
    <property type="match status" value="1"/>
</dbReference>
<evidence type="ECO:0000256" key="6">
    <source>
        <dbReference type="ARBA" id="ARBA00022692"/>
    </source>
</evidence>
<dbReference type="PROSITE" id="PS50089">
    <property type="entry name" value="ZF_RING_2"/>
    <property type="match status" value="1"/>
</dbReference>